<accession>A0A5J9WSK3</accession>
<dbReference type="OrthoDB" id="677914at2759"/>
<evidence type="ECO:0000256" key="3">
    <source>
        <dbReference type="ARBA" id="ARBA00022989"/>
    </source>
</evidence>
<keyword evidence="2" id="KW-0812">Transmembrane</keyword>
<gene>
    <name evidence="8" type="ORF">EJB05_01640</name>
</gene>
<dbReference type="Proteomes" id="UP000324897">
    <property type="component" value="Chromosome 6"/>
</dbReference>
<reference evidence="8 9" key="1">
    <citation type="journal article" date="2019" name="Sci. Rep.">
        <title>A high-quality genome of Eragrostis curvula grass provides insights into Poaceae evolution and supports new strategies to enhance forage quality.</title>
        <authorList>
            <person name="Carballo J."/>
            <person name="Santos B.A.C.M."/>
            <person name="Zappacosta D."/>
            <person name="Garbus I."/>
            <person name="Selva J.P."/>
            <person name="Gallo C.A."/>
            <person name="Diaz A."/>
            <person name="Albertini E."/>
            <person name="Caccamo M."/>
            <person name="Echenique V."/>
        </authorList>
    </citation>
    <scope>NUCLEOTIDE SEQUENCE [LARGE SCALE GENOMIC DNA]</scope>
    <source>
        <strain evidence="9">cv. Victoria</strain>
        <tissue evidence="8">Leaf</tissue>
    </source>
</reference>
<feature type="compositionally biased region" description="Polar residues" evidence="6">
    <location>
        <begin position="41"/>
        <end position="50"/>
    </location>
</feature>
<dbReference type="PROSITE" id="PS51775">
    <property type="entry name" value="GTD_BINDING"/>
    <property type="match status" value="1"/>
</dbReference>
<dbReference type="InterPro" id="IPR007656">
    <property type="entry name" value="GTD-bd"/>
</dbReference>
<keyword evidence="3" id="KW-1133">Transmembrane helix</keyword>
<protein>
    <recommendedName>
        <fullName evidence="7">GTD-binding domain-containing protein</fullName>
    </recommendedName>
</protein>
<keyword evidence="4" id="KW-0472">Membrane</keyword>
<dbReference type="Gramene" id="TVU50274">
    <property type="protein sequence ID" value="TVU50274"/>
    <property type="gene ID" value="EJB05_01640"/>
</dbReference>
<dbReference type="GO" id="GO:0016020">
    <property type="term" value="C:membrane"/>
    <property type="evidence" value="ECO:0007669"/>
    <property type="project" value="UniProtKB-SubCell"/>
</dbReference>
<evidence type="ECO:0000313" key="8">
    <source>
        <dbReference type="EMBL" id="TVU50274.1"/>
    </source>
</evidence>
<keyword evidence="5" id="KW-0175">Coiled coil</keyword>
<feature type="domain" description="GTD-binding" evidence="7">
    <location>
        <begin position="114"/>
        <end position="194"/>
    </location>
</feature>
<feature type="region of interest" description="Disordered" evidence="6">
    <location>
        <begin position="76"/>
        <end position="97"/>
    </location>
</feature>
<name>A0A5J9WSK3_9POAL</name>
<feature type="region of interest" description="Disordered" evidence="6">
    <location>
        <begin position="39"/>
        <end position="59"/>
    </location>
</feature>
<feature type="coiled-coil region" evidence="5">
    <location>
        <begin position="106"/>
        <end position="196"/>
    </location>
</feature>
<keyword evidence="9" id="KW-1185">Reference proteome</keyword>
<evidence type="ECO:0000256" key="4">
    <source>
        <dbReference type="ARBA" id="ARBA00023136"/>
    </source>
</evidence>
<dbReference type="GO" id="GO:0080115">
    <property type="term" value="F:myosin XI tail binding"/>
    <property type="evidence" value="ECO:0007669"/>
    <property type="project" value="UniProtKB-ARBA"/>
</dbReference>
<sequence>MKRRSEHLLVDLTPKTYVLIAGLETHRVVSIGSEICEQDQDTNGVSNTERAGSADDGNSPLVSLFELAPILALPRDDGDHTLHKATRPPPELQSVEGGERLTVGQLLSLRAQRRELDALRAELDAERRARVAAEEQGELDREAARRARAAAEEYQRQLEEQGELDREAARLAMELVHETEREKQDLQRQLNACRVGTQIHGGGGDNNNNYQSLVDCLPGTLYSSSPDLAKLLKLYNEPGNGDRRLREGFAPAVTVVDEEVEEEDVAVAVTDVIESSVSVAASVAVVGDPLHERKYTSSHVEAVTEGA</sequence>
<comment type="subcellular location">
    <subcellularLocation>
        <location evidence="1">Membrane</location>
    </subcellularLocation>
</comment>
<evidence type="ECO:0000256" key="1">
    <source>
        <dbReference type="ARBA" id="ARBA00004370"/>
    </source>
</evidence>
<comment type="caution">
    <text evidence="8">The sequence shown here is derived from an EMBL/GenBank/DDBJ whole genome shotgun (WGS) entry which is preliminary data.</text>
</comment>
<dbReference type="AlphaFoldDB" id="A0A5J9WSK3"/>
<evidence type="ECO:0000259" key="7">
    <source>
        <dbReference type="PROSITE" id="PS51775"/>
    </source>
</evidence>
<dbReference type="EMBL" id="RWGY01000002">
    <property type="protein sequence ID" value="TVU50274.1"/>
    <property type="molecule type" value="Genomic_DNA"/>
</dbReference>
<organism evidence="8 9">
    <name type="scientific">Eragrostis curvula</name>
    <name type="common">weeping love grass</name>
    <dbReference type="NCBI Taxonomy" id="38414"/>
    <lineage>
        <taxon>Eukaryota</taxon>
        <taxon>Viridiplantae</taxon>
        <taxon>Streptophyta</taxon>
        <taxon>Embryophyta</taxon>
        <taxon>Tracheophyta</taxon>
        <taxon>Spermatophyta</taxon>
        <taxon>Magnoliopsida</taxon>
        <taxon>Liliopsida</taxon>
        <taxon>Poales</taxon>
        <taxon>Poaceae</taxon>
        <taxon>PACMAD clade</taxon>
        <taxon>Chloridoideae</taxon>
        <taxon>Eragrostideae</taxon>
        <taxon>Eragrostidinae</taxon>
        <taxon>Eragrostis</taxon>
    </lineage>
</organism>
<feature type="non-terminal residue" evidence="8">
    <location>
        <position position="1"/>
    </location>
</feature>
<evidence type="ECO:0000256" key="5">
    <source>
        <dbReference type="SAM" id="Coils"/>
    </source>
</evidence>
<evidence type="ECO:0000256" key="6">
    <source>
        <dbReference type="SAM" id="MobiDB-lite"/>
    </source>
</evidence>
<evidence type="ECO:0000313" key="9">
    <source>
        <dbReference type="Proteomes" id="UP000324897"/>
    </source>
</evidence>
<evidence type="ECO:0000256" key="2">
    <source>
        <dbReference type="ARBA" id="ARBA00022692"/>
    </source>
</evidence>
<proteinExistence type="predicted"/>